<keyword evidence="3" id="KW-0479">Metal-binding</keyword>
<reference evidence="8" key="2">
    <citation type="journal article" date="2021" name="PeerJ">
        <title>Extensive microbial diversity within the chicken gut microbiome revealed by metagenomics and culture.</title>
        <authorList>
            <person name="Gilroy R."/>
            <person name="Ravi A."/>
            <person name="Getino M."/>
            <person name="Pursley I."/>
            <person name="Horton D.L."/>
            <person name="Alikhan N.F."/>
            <person name="Baker D."/>
            <person name="Gharbi K."/>
            <person name="Hall N."/>
            <person name="Watson M."/>
            <person name="Adriaenssens E.M."/>
            <person name="Foster-Nyarko E."/>
            <person name="Jarju S."/>
            <person name="Secka A."/>
            <person name="Antonio M."/>
            <person name="Oren A."/>
            <person name="Chaudhuri R.R."/>
            <person name="La Ragione R."/>
            <person name="Hildebrand F."/>
            <person name="Pallen M.J."/>
        </authorList>
    </citation>
    <scope>NUCLEOTIDE SEQUENCE</scope>
    <source>
        <strain evidence="8">ChiSjej1B19-3389</strain>
    </source>
</reference>
<dbReference type="PANTHER" id="PTHR30471">
    <property type="entry name" value="DNA REPAIR PROTEIN RADC"/>
    <property type="match status" value="1"/>
</dbReference>
<name>A0A9D1CUK2_9FIRM</name>
<dbReference type="Proteomes" id="UP000886787">
    <property type="component" value="Unassembled WGS sequence"/>
</dbReference>
<keyword evidence="2" id="KW-0645">Protease</keyword>
<accession>A0A9D1CUK2</accession>
<keyword evidence="6" id="KW-0482">Metalloprotease</keyword>
<dbReference type="CDD" id="cd08071">
    <property type="entry name" value="MPN_DUF2466"/>
    <property type="match status" value="1"/>
</dbReference>
<comment type="caution">
    <text evidence="8">The sequence shown here is derived from an EMBL/GenBank/DDBJ whole genome shotgun (WGS) entry which is preliminary data.</text>
</comment>
<feature type="domain" description="MPN" evidence="7">
    <location>
        <begin position="98"/>
        <end position="220"/>
    </location>
</feature>
<reference evidence="8" key="1">
    <citation type="submission" date="2020-10" db="EMBL/GenBank/DDBJ databases">
        <authorList>
            <person name="Gilroy R."/>
        </authorList>
    </citation>
    <scope>NUCLEOTIDE SEQUENCE</scope>
    <source>
        <strain evidence="8">ChiSjej1B19-3389</strain>
    </source>
</reference>
<evidence type="ECO:0000259" key="7">
    <source>
        <dbReference type="PROSITE" id="PS50249"/>
    </source>
</evidence>
<evidence type="ECO:0000256" key="1">
    <source>
        <dbReference type="ARBA" id="ARBA00010243"/>
    </source>
</evidence>
<evidence type="ECO:0000313" key="8">
    <source>
        <dbReference type="EMBL" id="HIQ81007.1"/>
    </source>
</evidence>
<evidence type="ECO:0000313" key="9">
    <source>
        <dbReference type="Proteomes" id="UP000886787"/>
    </source>
</evidence>
<protein>
    <recommendedName>
        <fullName evidence="7">MPN domain-containing protein</fullName>
    </recommendedName>
</protein>
<dbReference type="Pfam" id="PF04002">
    <property type="entry name" value="RadC"/>
    <property type="match status" value="1"/>
</dbReference>
<dbReference type="PANTHER" id="PTHR30471:SF3">
    <property type="entry name" value="UPF0758 PROTEIN YEES-RELATED"/>
    <property type="match status" value="1"/>
</dbReference>
<dbReference type="InterPro" id="IPR001405">
    <property type="entry name" value="UPF0758"/>
</dbReference>
<evidence type="ECO:0000256" key="5">
    <source>
        <dbReference type="ARBA" id="ARBA00022833"/>
    </source>
</evidence>
<dbReference type="AlphaFoldDB" id="A0A9D1CUK2"/>
<dbReference type="PROSITE" id="PS50249">
    <property type="entry name" value="MPN"/>
    <property type="match status" value="1"/>
</dbReference>
<dbReference type="InterPro" id="IPR037518">
    <property type="entry name" value="MPN"/>
</dbReference>
<dbReference type="PROSITE" id="PS01302">
    <property type="entry name" value="UPF0758"/>
    <property type="match status" value="1"/>
</dbReference>
<dbReference type="GO" id="GO:0008237">
    <property type="term" value="F:metallopeptidase activity"/>
    <property type="evidence" value="ECO:0007669"/>
    <property type="project" value="UniProtKB-KW"/>
</dbReference>
<comment type="similarity">
    <text evidence="1">Belongs to the UPF0758 family.</text>
</comment>
<dbReference type="InterPro" id="IPR025657">
    <property type="entry name" value="RadC_JAB"/>
</dbReference>
<dbReference type="InterPro" id="IPR020891">
    <property type="entry name" value="UPF0758_CS"/>
</dbReference>
<dbReference type="EMBL" id="DVFW01000031">
    <property type="protein sequence ID" value="HIQ81007.1"/>
    <property type="molecule type" value="Genomic_DNA"/>
</dbReference>
<dbReference type="Gene3D" id="3.40.140.10">
    <property type="entry name" value="Cytidine Deaminase, domain 2"/>
    <property type="match status" value="1"/>
</dbReference>
<keyword evidence="5" id="KW-0862">Zinc</keyword>
<keyword evidence="4" id="KW-0378">Hydrolase</keyword>
<evidence type="ECO:0000256" key="4">
    <source>
        <dbReference type="ARBA" id="ARBA00022801"/>
    </source>
</evidence>
<evidence type="ECO:0000256" key="6">
    <source>
        <dbReference type="ARBA" id="ARBA00023049"/>
    </source>
</evidence>
<proteinExistence type="inferred from homology"/>
<dbReference type="GO" id="GO:0006508">
    <property type="term" value="P:proteolysis"/>
    <property type="evidence" value="ECO:0007669"/>
    <property type="project" value="UniProtKB-KW"/>
</dbReference>
<dbReference type="GO" id="GO:0046872">
    <property type="term" value="F:metal ion binding"/>
    <property type="evidence" value="ECO:0007669"/>
    <property type="project" value="UniProtKB-KW"/>
</dbReference>
<sequence>MHKGHRERMRRKFLSNSLDGFEPHEALELLLYYAVPRKDTNPLAHRLLDLFGSISAVFDAPVDALMQAGLTQSAAVLIKLFPQMSRLYLDDKHNSQKKVIREEAIGEILLNKFIGRDYEAVVLLLLDAKLKEVFCGVISKGSVSACALYVRKIVENALLYNATYAVLAHNHPSGVALPSQEDLNATIQVAEALGLIHVTLLDHIVVADNDYVSIAQSGILNEVFRT</sequence>
<gene>
    <name evidence="8" type="ORF">IAD32_06960</name>
</gene>
<evidence type="ECO:0000256" key="2">
    <source>
        <dbReference type="ARBA" id="ARBA00022670"/>
    </source>
</evidence>
<evidence type="ECO:0000256" key="3">
    <source>
        <dbReference type="ARBA" id="ARBA00022723"/>
    </source>
</evidence>
<organism evidence="8 9">
    <name type="scientific">Candidatus Scatavimonas merdigallinarum</name>
    <dbReference type="NCBI Taxonomy" id="2840914"/>
    <lineage>
        <taxon>Bacteria</taxon>
        <taxon>Bacillati</taxon>
        <taxon>Bacillota</taxon>
        <taxon>Clostridia</taxon>
        <taxon>Eubacteriales</taxon>
        <taxon>Oscillospiraceae</taxon>
        <taxon>Oscillospiraceae incertae sedis</taxon>
        <taxon>Candidatus Scatavimonas</taxon>
    </lineage>
</organism>